<dbReference type="GO" id="GO:0032259">
    <property type="term" value="P:methylation"/>
    <property type="evidence" value="ECO:0007669"/>
    <property type="project" value="UniProtKB-KW"/>
</dbReference>
<dbReference type="eggNOG" id="COG1352">
    <property type="taxonomic scope" value="Bacteria"/>
</dbReference>
<feature type="binding site" evidence="6">
    <location>
        <position position="162"/>
    </location>
    <ligand>
        <name>S-adenosyl-L-methionine</name>
        <dbReference type="ChEBI" id="CHEBI:59789"/>
    </ligand>
</feature>
<dbReference type="Gene3D" id="1.10.155.10">
    <property type="entry name" value="Chemotaxis receptor methyltransferase CheR, N-terminal domain"/>
    <property type="match status" value="1"/>
</dbReference>
<dbReference type="GO" id="GO:0008983">
    <property type="term" value="F:protein-glutamate O-methyltransferase activity"/>
    <property type="evidence" value="ECO:0007669"/>
    <property type="project" value="UniProtKB-EC"/>
</dbReference>
<evidence type="ECO:0000256" key="4">
    <source>
        <dbReference type="ARBA" id="ARBA00022691"/>
    </source>
</evidence>
<feature type="binding site" evidence="6">
    <location>
        <position position="94"/>
    </location>
    <ligand>
        <name>S-adenosyl-L-methionine</name>
        <dbReference type="ChEBI" id="CHEBI:59789"/>
    </ligand>
</feature>
<dbReference type="Proteomes" id="UP000006201">
    <property type="component" value="Unassembled WGS sequence"/>
</dbReference>
<comment type="catalytic activity">
    <reaction evidence="1 5">
        <text>L-glutamyl-[protein] + S-adenosyl-L-methionine = [protein]-L-glutamate 5-O-methyl ester + S-adenosyl-L-homocysteine</text>
        <dbReference type="Rhea" id="RHEA:24452"/>
        <dbReference type="Rhea" id="RHEA-COMP:10208"/>
        <dbReference type="Rhea" id="RHEA-COMP:10311"/>
        <dbReference type="ChEBI" id="CHEBI:29973"/>
        <dbReference type="ChEBI" id="CHEBI:57856"/>
        <dbReference type="ChEBI" id="CHEBI:59789"/>
        <dbReference type="ChEBI" id="CHEBI:82795"/>
        <dbReference type="EC" id="2.1.1.80"/>
    </reaction>
</comment>
<dbReference type="Pfam" id="PF01739">
    <property type="entry name" value="CheR"/>
    <property type="match status" value="1"/>
</dbReference>
<keyword evidence="3 5" id="KW-0808">Transferase</keyword>
<comment type="function">
    <text evidence="5">Methylation of the membrane-bound methyl-accepting chemotaxis proteins (MCP) to form gamma-glutamyl methyl ester residues in MCP.</text>
</comment>
<comment type="caution">
    <text evidence="8">The sequence shown here is derived from an EMBL/GenBank/DDBJ whole genome shotgun (WGS) entry which is preliminary data.</text>
</comment>
<dbReference type="Gene3D" id="3.40.50.150">
    <property type="entry name" value="Vaccinia Virus protein VP39"/>
    <property type="match status" value="1"/>
</dbReference>
<feature type="binding site" evidence="6">
    <location>
        <position position="96"/>
    </location>
    <ligand>
        <name>S-adenosyl-L-methionine</name>
        <dbReference type="ChEBI" id="CHEBI:59789"/>
    </ligand>
</feature>
<evidence type="ECO:0000256" key="1">
    <source>
        <dbReference type="ARBA" id="ARBA00001541"/>
    </source>
</evidence>
<dbReference type="InterPro" id="IPR029063">
    <property type="entry name" value="SAM-dependent_MTases_sf"/>
</dbReference>
<dbReference type="PIRSF" id="PIRSF000410">
    <property type="entry name" value="CheR"/>
    <property type="match status" value="1"/>
</dbReference>
<dbReference type="HOGENOM" id="CLU_025854_0_0_6"/>
<evidence type="ECO:0000256" key="2">
    <source>
        <dbReference type="ARBA" id="ARBA00022603"/>
    </source>
</evidence>
<evidence type="ECO:0000256" key="3">
    <source>
        <dbReference type="ARBA" id="ARBA00022679"/>
    </source>
</evidence>
<proteinExistence type="predicted"/>
<dbReference type="InterPro" id="IPR050903">
    <property type="entry name" value="Bact_Chemotaxis_MeTrfase"/>
</dbReference>
<dbReference type="SMART" id="SM00138">
    <property type="entry name" value="MeTrc"/>
    <property type="match status" value="1"/>
</dbReference>
<evidence type="ECO:0000313" key="8">
    <source>
        <dbReference type="EMBL" id="EAR26836.1"/>
    </source>
</evidence>
<dbReference type="PROSITE" id="PS50123">
    <property type="entry name" value="CHER"/>
    <property type="match status" value="1"/>
</dbReference>
<dbReference type="EMBL" id="AAOH01000009">
    <property type="protein sequence ID" value="EAR26836.1"/>
    <property type="molecule type" value="Genomic_DNA"/>
</dbReference>
<feature type="domain" description="CheR-type methyltransferase" evidence="7">
    <location>
        <begin position="18"/>
        <end position="289"/>
    </location>
</feature>
<keyword evidence="9" id="KW-1185">Reference proteome</keyword>
<feature type="binding site" evidence="6">
    <location>
        <position position="100"/>
    </location>
    <ligand>
        <name>S-adenosyl-L-methionine</name>
        <dbReference type="ChEBI" id="CHEBI:59789"/>
    </ligand>
</feature>
<accession>A4CEV7</accession>
<dbReference type="InterPro" id="IPR026024">
    <property type="entry name" value="Chemotaxis_MeTrfase_CheR"/>
</dbReference>
<dbReference type="InterPro" id="IPR036804">
    <property type="entry name" value="CheR_N_sf"/>
</dbReference>
<dbReference type="PANTHER" id="PTHR24422:SF19">
    <property type="entry name" value="CHEMOTAXIS PROTEIN METHYLTRANSFERASE"/>
    <property type="match status" value="1"/>
</dbReference>
<feature type="binding site" evidence="6">
    <location>
        <position position="138"/>
    </location>
    <ligand>
        <name>S-adenosyl-L-methionine</name>
        <dbReference type="ChEBI" id="CHEBI:59789"/>
    </ligand>
</feature>
<dbReference type="InterPro" id="IPR000780">
    <property type="entry name" value="CheR_MeTrfase"/>
</dbReference>
<keyword evidence="4 5" id="KW-0949">S-adenosyl-L-methionine</keyword>
<reference evidence="8 9" key="1">
    <citation type="submission" date="2006-02" db="EMBL/GenBank/DDBJ databases">
        <authorList>
            <person name="Moran M.A."/>
            <person name="Kjelleberg S."/>
            <person name="Egan S."/>
            <person name="Saunders N."/>
            <person name="Thomas T."/>
            <person name="Ferriera S."/>
            <person name="Johnson J."/>
            <person name="Kravitz S."/>
            <person name="Halpern A."/>
            <person name="Remington K."/>
            <person name="Beeson K."/>
            <person name="Tran B."/>
            <person name="Rogers Y.-H."/>
            <person name="Friedman R."/>
            <person name="Venter J.C."/>
        </authorList>
    </citation>
    <scope>NUCLEOTIDE SEQUENCE [LARGE SCALE GENOMIC DNA]</scope>
    <source>
        <strain evidence="8 9">D2</strain>
    </source>
</reference>
<sequence length="289" mass="33562">MTICIVTNRHILTAQGATVSKEFLMTDSEFKLIVDMVYKACGIVLGDHKREMVYSRLVRRVRKLNFESFADYLLYLDEYKEEEFSHFINSITTNLTSFFRENHHFEFLKDTVIPFLINANKHSRRVRIWSAGCSTGEEPYSIAMTIAGAFPAGWDVKVLATDLDSNVLEKGMCGEYSASSVNGLDQEHLKRWFLRDKDGQLYKVKPDLQKYIHFKRLNLLQDWPMSGSFDVIFCRNVVIYFDKPTKEGLFNRYANILSEQGFLFLGHSESMGKDQKNFKSLGKTMYRKL</sequence>
<dbReference type="EC" id="2.1.1.80" evidence="5"/>
<dbReference type="InterPro" id="IPR022641">
    <property type="entry name" value="CheR_N"/>
</dbReference>
<feature type="binding site" evidence="6">
    <location>
        <begin position="218"/>
        <end position="219"/>
    </location>
    <ligand>
        <name>S-adenosyl-L-methionine</name>
        <dbReference type="ChEBI" id="CHEBI:59789"/>
    </ligand>
</feature>
<gene>
    <name evidence="8" type="ORF">PTD2_16866</name>
</gene>
<organism evidence="8 9">
    <name type="scientific">Pseudoalteromonas tunicata D2</name>
    <dbReference type="NCBI Taxonomy" id="87626"/>
    <lineage>
        <taxon>Bacteria</taxon>
        <taxon>Pseudomonadati</taxon>
        <taxon>Pseudomonadota</taxon>
        <taxon>Gammaproteobacteria</taxon>
        <taxon>Alteromonadales</taxon>
        <taxon>Pseudoalteromonadaceae</taxon>
        <taxon>Pseudoalteromonas</taxon>
    </lineage>
</organism>
<feature type="binding site" evidence="6">
    <location>
        <begin position="235"/>
        <end position="236"/>
    </location>
    <ligand>
        <name>S-adenosyl-L-methionine</name>
        <dbReference type="ChEBI" id="CHEBI:59789"/>
    </ligand>
</feature>
<dbReference type="AlphaFoldDB" id="A4CEV7"/>
<dbReference type="PANTHER" id="PTHR24422">
    <property type="entry name" value="CHEMOTAXIS PROTEIN METHYLTRANSFERASE"/>
    <property type="match status" value="1"/>
</dbReference>
<evidence type="ECO:0000256" key="6">
    <source>
        <dbReference type="PIRSR" id="PIRSR000410-1"/>
    </source>
</evidence>
<name>A4CEV7_9GAMM</name>
<dbReference type="InterPro" id="IPR022642">
    <property type="entry name" value="CheR_C"/>
</dbReference>
<dbReference type="PRINTS" id="PR00996">
    <property type="entry name" value="CHERMTFRASE"/>
</dbReference>
<keyword evidence="2 5" id="KW-0489">Methyltransferase</keyword>
<dbReference type="SUPFAM" id="SSF47757">
    <property type="entry name" value="Chemotaxis receptor methyltransferase CheR, N-terminal domain"/>
    <property type="match status" value="1"/>
</dbReference>
<evidence type="ECO:0000313" key="9">
    <source>
        <dbReference type="Proteomes" id="UP000006201"/>
    </source>
</evidence>
<dbReference type="SUPFAM" id="SSF53335">
    <property type="entry name" value="S-adenosyl-L-methionine-dependent methyltransferases"/>
    <property type="match status" value="1"/>
</dbReference>
<protein>
    <recommendedName>
        <fullName evidence="5">Chemotaxis protein methyltransferase</fullName>
        <ecNumber evidence="5">2.1.1.80</ecNumber>
    </recommendedName>
</protein>
<evidence type="ECO:0000259" key="7">
    <source>
        <dbReference type="PROSITE" id="PS50123"/>
    </source>
</evidence>
<dbReference type="STRING" id="87626.PTD2_16866"/>
<dbReference type="Pfam" id="PF03705">
    <property type="entry name" value="CheR_N"/>
    <property type="match status" value="1"/>
</dbReference>
<evidence type="ECO:0000256" key="5">
    <source>
        <dbReference type="PIRNR" id="PIRNR000410"/>
    </source>
</evidence>